<comment type="subcellular location">
    <subcellularLocation>
        <location evidence="1">Cell membrane</location>
        <topology evidence="1">Multi-pass membrane protein</topology>
    </subcellularLocation>
</comment>
<keyword evidence="5 6" id="KW-0472">Membrane</keyword>
<dbReference type="Proteomes" id="UP000529783">
    <property type="component" value="Unassembled WGS sequence"/>
</dbReference>
<name>A0A7Y9JD24_9ACTN</name>
<gene>
    <name evidence="9" type="ORF">BJY14_000555</name>
</gene>
<evidence type="ECO:0000256" key="2">
    <source>
        <dbReference type="ARBA" id="ARBA00022475"/>
    </source>
</evidence>
<feature type="domain" description="Type II secretion system protein GspF" evidence="7">
    <location>
        <begin position="153"/>
        <end position="279"/>
    </location>
</feature>
<dbReference type="InterPro" id="IPR045980">
    <property type="entry name" value="DUF5936"/>
</dbReference>
<dbReference type="EMBL" id="JACCBA010000001">
    <property type="protein sequence ID" value="NYD44572.1"/>
    <property type="molecule type" value="Genomic_DNA"/>
</dbReference>
<evidence type="ECO:0000256" key="4">
    <source>
        <dbReference type="ARBA" id="ARBA00022989"/>
    </source>
</evidence>
<evidence type="ECO:0000256" key="1">
    <source>
        <dbReference type="ARBA" id="ARBA00004651"/>
    </source>
</evidence>
<proteinExistence type="predicted"/>
<dbReference type="InterPro" id="IPR018076">
    <property type="entry name" value="T2SS_GspF_dom"/>
</dbReference>
<reference evidence="9 10" key="1">
    <citation type="submission" date="2020-07" db="EMBL/GenBank/DDBJ databases">
        <title>Sequencing the genomes of 1000 actinobacteria strains.</title>
        <authorList>
            <person name="Klenk H.-P."/>
        </authorList>
    </citation>
    <scope>NUCLEOTIDE SEQUENCE [LARGE SCALE GENOMIC DNA]</scope>
    <source>
        <strain evidence="9 10">DSM 40398</strain>
    </source>
</reference>
<feature type="domain" description="DUF5936" evidence="8">
    <location>
        <begin position="7"/>
        <end position="142"/>
    </location>
</feature>
<keyword evidence="3 6" id="KW-0812">Transmembrane</keyword>
<sequence>MNPAVSAVPAACCFLAATAGYAMLRSSERVNAPAAPAAARAARRRGVVPLGGLADVLGRPFTPLALAMIGRWRIGIRKRIEAAGRPGDMTLEVYARQTAGFAVLFGFTTAILLLSGIGLPSLLPLLGVGQIELLLYSRVRARREQIERSLPDFLDVLAVTVTAGLSFRLALGRVSSSMPGPLADEFQIALRQMELGTPRRAAFEELRRRNRSASLHQFITALLQSEELGAPLSAALEQISADMRRQAAQWAKRKAQRNTPRITAVTTTLSLPAIMILVLGSMLFTVGADVVAVLR</sequence>
<dbReference type="Pfam" id="PF00482">
    <property type="entry name" value="T2SSF"/>
    <property type="match status" value="1"/>
</dbReference>
<keyword evidence="4 6" id="KW-1133">Transmembrane helix</keyword>
<dbReference type="AlphaFoldDB" id="A0A7Y9JD24"/>
<dbReference type="PANTHER" id="PTHR35007">
    <property type="entry name" value="INTEGRAL MEMBRANE PROTEIN-RELATED"/>
    <property type="match status" value="1"/>
</dbReference>
<evidence type="ECO:0000256" key="6">
    <source>
        <dbReference type="SAM" id="Phobius"/>
    </source>
</evidence>
<feature type="transmembrane region" description="Helical" evidence="6">
    <location>
        <begin position="99"/>
        <end position="117"/>
    </location>
</feature>
<accession>A0A7Y9JD24</accession>
<keyword evidence="10" id="KW-1185">Reference proteome</keyword>
<feature type="transmembrane region" description="Helical" evidence="6">
    <location>
        <begin position="153"/>
        <end position="171"/>
    </location>
</feature>
<evidence type="ECO:0000256" key="5">
    <source>
        <dbReference type="ARBA" id="ARBA00023136"/>
    </source>
</evidence>
<organism evidence="9 10">
    <name type="scientific">Actinomadura luteofluorescens</name>
    <dbReference type="NCBI Taxonomy" id="46163"/>
    <lineage>
        <taxon>Bacteria</taxon>
        <taxon>Bacillati</taxon>
        <taxon>Actinomycetota</taxon>
        <taxon>Actinomycetes</taxon>
        <taxon>Streptosporangiales</taxon>
        <taxon>Thermomonosporaceae</taxon>
        <taxon>Actinomadura</taxon>
    </lineage>
</organism>
<dbReference type="PANTHER" id="PTHR35007:SF2">
    <property type="entry name" value="PILUS ASSEMBLE PROTEIN"/>
    <property type="match status" value="1"/>
</dbReference>
<comment type="caution">
    <text evidence="9">The sequence shown here is derived from an EMBL/GenBank/DDBJ whole genome shotgun (WGS) entry which is preliminary data.</text>
</comment>
<evidence type="ECO:0000256" key="3">
    <source>
        <dbReference type="ARBA" id="ARBA00022692"/>
    </source>
</evidence>
<dbReference type="Pfam" id="PF19359">
    <property type="entry name" value="DUF5936"/>
    <property type="match status" value="1"/>
</dbReference>
<feature type="transmembrane region" description="Helical" evidence="6">
    <location>
        <begin position="273"/>
        <end position="294"/>
    </location>
</feature>
<dbReference type="GO" id="GO:0005886">
    <property type="term" value="C:plasma membrane"/>
    <property type="evidence" value="ECO:0007669"/>
    <property type="project" value="UniProtKB-SubCell"/>
</dbReference>
<evidence type="ECO:0000259" key="8">
    <source>
        <dbReference type="Pfam" id="PF19359"/>
    </source>
</evidence>
<evidence type="ECO:0000259" key="7">
    <source>
        <dbReference type="Pfam" id="PF00482"/>
    </source>
</evidence>
<protein>
    <submittedName>
        <fullName evidence="9">Tight adherence protein C</fullName>
    </submittedName>
</protein>
<dbReference type="RefSeq" id="WP_179842134.1">
    <property type="nucleotide sequence ID" value="NZ_JACCBA010000001.1"/>
</dbReference>
<evidence type="ECO:0000313" key="10">
    <source>
        <dbReference type="Proteomes" id="UP000529783"/>
    </source>
</evidence>
<evidence type="ECO:0000313" key="9">
    <source>
        <dbReference type="EMBL" id="NYD44572.1"/>
    </source>
</evidence>
<keyword evidence="2" id="KW-1003">Cell membrane</keyword>